<dbReference type="SMART" id="SM00344">
    <property type="entry name" value="HTH_ASNC"/>
    <property type="match status" value="1"/>
</dbReference>
<dbReference type="GO" id="GO:0043565">
    <property type="term" value="F:sequence-specific DNA binding"/>
    <property type="evidence" value="ECO:0007669"/>
    <property type="project" value="InterPro"/>
</dbReference>
<dbReference type="SUPFAM" id="SSF46785">
    <property type="entry name" value="Winged helix' DNA-binding domain"/>
    <property type="match status" value="1"/>
</dbReference>
<dbReference type="SUPFAM" id="SSF54909">
    <property type="entry name" value="Dimeric alpha+beta barrel"/>
    <property type="match status" value="1"/>
</dbReference>
<dbReference type="GO" id="GO:0043200">
    <property type="term" value="P:response to amino acid"/>
    <property type="evidence" value="ECO:0007669"/>
    <property type="project" value="TreeGrafter"/>
</dbReference>
<sequence length="152" mass="16942">MDRIDMQILSLLEENARISIAEIGRTVSMTQPAVTERVRRLEEQGVILGYRAVLAPKKLGRGVTTFVQFKTNDCGSFERFCEESPEVLELYRTSGEYNFLMKIATATLEDFAAFQRRCSAYGFSMAMTVLAASIPGKPLTETVIGEDRAQSS</sequence>
<reference evidence="5 6" key="1">
    <citation type="submission" date="2020-08" db="EMBL/GenBank/DDBJ databases">
        <title>Cohnella phylogeny.</title>
        <authorList>
            <person name="Dunlap C."/>
        </authorList>
    </citation>
    <scope>NUCLEOTIDE SEQUENCE [LARGE SCALE GENOMIC DNA]</scope>
    <source>
        <strain evidence="5 6">DSM 28246</strain>
    </source>
</reference>
<organism evidence="5 6">
    <name type="scientific">Cohnella nanjingensis</name>
    <dbReference type="NCBI Taxonomy" id="1387779"/>
    <lineage>
        <taxon>Bacteria</taxon>
        <taxon>Bacillati</taxon>
        <taxon>Bacillota</taxon>
        <taxon>Bacilli</taxon>
        <taxon>Bacillales</taxon>
        <taxon>Paenibacillaceae</taxon>
        <taxon>Cohnella</taxon>
    </lineage>
</organism>
<name>A0A7X0RSA5_9BACL</name>
<dbReference type="AlphaFoldDB" id="A0A7X0RSA5"/>
<dbReference type="FunFam" id="1.10.10.10:FF:000186">
    <property type="entry name" value="AsnC family transcriptional regulator"/>
    <property type="match status" value="1"/>
</dbReference>
<dbReference type="InterPro" id="IPR011991">
    <property type="entry name" value="ArsR-like_HTH"/>
</dbReference>
<proteinExistence type="predicted"/>
<dbReference type="InterPro" id="IPR000485">
    <property type="entry name" value="AsnC-type_HTH_dom"/>
</dbReference>
<dbReference type="Pfam" id="PF13404">
    <property type="entry name" value="HTH_AsnC-type"/>
    <property type="match status" value="1"/>
</dbReference>
<dbReference type="InterPro" id="IPR011008">
    <property type="entry name" value="Dimeric_a/b-barrel"/>
</dbReference>
<evidence type="ECO:0000256" key="2">
    <source>
        <dbReference type="ARBA" id="ARBA00023125"/>
    </source>
</evidence>
<dbReference type="InterPro" id="IPR036388">
    <property type="entry name" value="WH-like_DNA-bd_sf"/>
</dbReference>
<dbReference type="PRINTS" id="PR00033">
    <property type="entry name" value="HTHASNC"/>
</dbReference>
<dbReference type="PANTHER" id="PTHR30154:SF20">
    <property type="entry name" value="LEUCINE-RESPONSIVE REGULATORY PROTEIN"/>
    <property type="match status" value="1"/>
</dbReference>
<evidence type="ECO:0000313" key="6">
    <source>
        <dbReference type="Proteomes" id="UP000547209"/>
    </source>
</evidence>
<dbReference type="Gene3D" id="1.10.10.10">
    <property type="entry name" value="Winged helix-like DNA-binding domain superfamily/Winged helix DNA-binding domain"/>
    <property type="match status" value="1"/>
</dbReference>
<dbReference type="Gene3D" id="3.30.70.920">
    <property type="match status" value="1"/>
</dbReference>
<dbReference type="Pfam" id="PF01037">
    <property type="entry name" value="AsnC_trans_reg"/>
    <property type="match status" value="1"/>
</dbReference>
<dbReference type="CDD" id="cd00090">
    <property type="entry name" value="HTH_ARSR"/>
    <property type="match status" value="1"/>
</dbReference>
<feature type="domain" description="HTH asnC-type" evidence="4">
    <location>
        <begin position="1"/>
        <end position="62"/>
    </location>
</feature>
<dbReference type="EMBL" id="JACJVP010000030">
    <property type="protein sequence ID" value="MBB6672779.1"/>
    <property type="molecule type" value="Genomic_DNA"/>
</dbReference>
<keyword evidence="3" id="KW-0804">Transcription</keyword>
<dbReference type="PANTHER" id="PTHR30154">
    <property type="entry name" value="LEUCINE-RESPONSIVE REGULATORY PROTEIN"/>
    <property type="match status" value="1"/>
</dbReference>
<keyword evidence="2" id="KW-0238">DNA-binding</keyword>
<comment type="caution">
    <text evidence="5">The sequence shown here is derived from an EMBL/GenBank/DDBJ whole genome shotgun (WGS) entry which is preliminary data.</text>
</comment>
<dbReference type="InterPro" id="IPR036390">
    <property type="entry name" value="WH_DNA-bd_sf"/>
</dbReference>
<evidence type="ECO:0000259" key="4">
    <source>
        <dbReference type="PROSITE" id="PS50956"/>
    </source>
</evidence>
<accession>A0A7X0RSA5</accession>
<keyword evidence="1" id="KW-0805">Transcription regulation</keyword>
<evidence type="ECO:0000313" key="5">
    <source>
        <dbReference type="EMBL" id="MBB6672779.1"/>
    </source>
</evidence>
<dbReference type="Proteomes" id="UP000547209">
    <property type="component" value="Unassembled WGS sequence"/>
</dbReference>
<keyword evidence="6" id="KW-1185">Reference proteome</keyword>
<dbReference type="InterPro" id="IPR019888">
    <property type="entry name" value="Tscrpt_reg_AsnC-like"/>
</dbReference>
<evidence type="ECO:0000256" key="1">
    <source>
        <dbReference type="ARBA" id="ARBA00023015"/>
    </source>
</evidence>
<gene>
    <name evidence="5" type="ORF">H7C19_19030</name>
</gene>
<dbReference type="GO" id="GO:0005829">
    <property type="term" value="C:cytosol"/>
    <property type="evidence" value="ECO:0007669"/>
    <property type="project" value="TreeGrafter"/>
</dbReference>
<dbReference type="PROSITE" id="PS50956">
    <property type="entry name" value="HTH_ASNC_2"/>
    <property type="match status" value="1"/>
</dbReference>
<protein>
    <submittedName>
        <fullName evidence="5">Lrp/AsnC family transcriptional regulator</fullName>
    </submittedName>
</protein>
<evidence type="ECO:0000256" key="3">
    <source>
        <dbReference type="ARBA" id="ARBA00023163"/>
    </source>
</evidence>
<dbReference type="RefSeq" id="WP_185670629.1">
    <property type="nucleotide sequence ID" value="NZ_JACJVP010000030.1"/>
</dbReference>
<dbReference type="InterPro" id="IPR019887">
    <property type="entry name" value="Tscrpt_reg_AsnC/Lrp_C"/>
</dbReference>